<keyword evidence="5" id="KW-1133">Transmembrane helix</keyword>
<feature type="transmembrane region" description="Helical" evidence="5">
    <location>
        <begin position="151"/>
        <end position="172"/>
    </location>
</feature>
<evidence type="ECO:0000256" key="3">
    <source>
        <dbReference type="PROSITE-ProRule" id="PRU10141"/>
    </source>
</evidence>
<feature type="region of interest" description="Disordered" evidence="4">
    <location>
        <begin position="465"/>
        <end position="495"/>
    </location>
</feature>
<dbReference type="InterPro" id="IPR000719">
    <property type="entry name" value="Prot_kinase_dom"/>
</dbReference>
<dbReference type="InterPro" id="IPR008271">
    <property type="entry name" value="Ser/Thr_kinase_AS"/>
</dbReference>
<dbReference type="Pfam" id="PF00069">
    <property type="entry name" value="Pkinase"/>
    <property type="match status" value="1"/>
</dbReference>
<keyword evidence="5" id="KW-0472">Membrane</keyword>
<evidence type="ECO:0000313" key="8">
    <source>
        <dbReference type="EMBL" id="KAF0692452.1"/>
    </source>
</evidence>
<dbReference type="InterPro" id="IPR000591">
    <property type="entry name" value="DEP_dom"/>
</dbReference>
<feature type="compositionally biased region" description="Low complexity" evidence="4">
    <location>
        <begin position="467"/>
        <end position="479"/>
    </location>
</feature>
<dbReference type="PANTHER" id="PTHR44329">
    <property type="entry name" value="SERINE/THREONINE-PROTEIN KINASE TNNI3K-RELATED"/>
    <property type="match status" value="1"/>
</dbReference>
<dbReference type="GO" id="GO:0035556">
    <property type="term" value="P:intracellular signal transduction"/>
    <property type="evidence" value="ECO:0007669"/>
    <property type="project" value="InterPro"/>
</dbReference>
<feature type="transmembrane region" description="Helical" evidence="5">
    <location>
        <begin position="211"/>
        <end position="228"/>
    </location>
</feature>
<feature type="transmembrane region" description="Helical" evidence="5">
    <location>
        <begin position="178"/>
        <end position="199"/>
    </location>
</feature>
<dbReference type="PROSITE" id="PS50011">
    <property type="entry name" value="PROTEIN_KINASE_DOM"/>
    <property type="match status" value="1"/>
</dbReference>
<evidence type="ECO:0000259" key="6">
    <source>
        <dbReference type="PROSITE" id="PS50011"/>
    </source>
</evidence>
<dbReference type="InterPro" id="IPR036388">
    <property type="entry name" value="WH-like_DNA-bd_sf"/>
</dbReference>
<evidence type="ECO:0000313" key="10">
    <source>
        <dbReference type="Proteomes" id="UP000332933"/>
    </source>
</evidence>
<evidence type="ECO:0000256" key="4">
    <source>
        <dbReference type="SAM" id="MobiDB-lite"/>
    </source>
</evidence>
<organism evidence="9 10">
    <name type="scientific">Aphanomyces stellatus</name>
    <dbReference type="NCBI Taxonomy" id="120398"/>
    <lineage>
        <taxon>Eukaryota</taxon>
        <taxon>Sar</taxon>
        <taxon>Stramenopiles</taxon>
        <taxon>Oomycota</taxon>
        <taxon>Saprolegniomycetes</taxon>
        <taxon>Saprolegniales</taxon>
        <taxon>Verrucalvaceae</taxon>
        <taxon>Aphanomyces</taxon>
    </lineage>
</organism>
<evidence type="ECO:0000313" key="9">
    <source>
        <dbReference type="EMBL" id="VFT93255.1"/>
    </source>
</evidence>
<dbReference type="PANTHER" id="PTHR44329:SF289">
    <property type="entry name" value="SERINE_THREONINE-PROTEIN KINASE VIK"/>
    <property type="match status" value="1"/>
</dbReference>
<evidence type="ECO:0000256" key="2">
    <source>
        <dbReference type="ARBA" id="ARBA00022840"/>
    </source>
</evidence>
<gene>
    <name evidence="9" type="primary">Aste57867_16481</name>
    <name evidence="8" type="ORF">As57867_016424</name>
    <name evidence="9" type="ORF">ASTE57867_16481</name>
</gene>
<dbReference type="PROSITE" id="PS00108">
    <property type="entry name" value="PROTEIN_KINASE_ST"/>
    <property type="match status" value="1"/>
</dbReference>
<dbReference type="InterPro" id="IPR051681">
    <property type="entry name" value="Ser/Thr_Kinases-Pseudokinases"/>
</dbReference>
<feature type="binding site" evidence="3">
    <location>
        <position position="347"/>
    </location>
    <ligand>
        <name>ATP</name>
        <dbReference type="ChEBI" id="CHEBI:30616"/>
    </ligand>
</feature>
<accession>A0A485L8R1</accession>
<feature type="transmembrane region" description="Helical" evidence="5">
    <location>
        <begin position="118"/>
        <end position="139"/>
    </location>
</feature>
<sequence length="764" mass="84268">MDNNSSFLSSTVLPSTPQPDVATQAQRIVQYLTDKFSMIQMQAAVGYLLMLALSLGLVLYLRIKRHVAYEGDLMAARHVILPTFEPLLWTLVVALGAYAAFLWVAVGLDYIEWLFDPVAQTAVYAGRQFIFLLLLLYFYQTSVSVQALYRSIAQALALSVTPVAIEAVATWAHASGGLVPYVLQTVFRALLCALYIYMVARPRSRATITSLRAFCIFSLGAQAVALVYNELFRQAATAPALIEPATTMVVVAGYYDAILPLFVWWLLKADTGHWRGLGERACSLQTALVATDVQEITSAQGLHVLIEMHRKHIIDFAYLKVISRVGRGASADVYKGKLHSKFDVAIKVFTPPEINEAVVASFSHETALCGVLDHPNIVQFHGMCVCPPTICLVSELCRGSVHDILATQRLYHTRQHIALDVCMMLDAARAVAYLHSFSPPFIHRDLKPANLMVDHSHVVKVTDFGASTQQQQSSSSSSSGDVEATRVSSAASSSHHRHLTVVGTVEYMAPEVIQGKGGMAVYSEAVDIYSLGITMWDILHPTDDKYGGANHLQIFGKVLAGTRPGLGDHVPLHLRHVIEAAWHHHACSRPSAALLVQWLEAILDDLLAPLADQLSQVVKFATGQKSHDMQLFRGEHLVDCMFDLEVVHTIPEAMRLGNALLDVGLLHHFKHTHAFENSPSLYSFDPAQMDAERPRGLDSRRRPQSLCECSKLAQGFRSTPRCRSASRRMFRLKKIDESPLKLKLLDELTLSQGGVSMGSSRSNV</sequence>
<dbReference type="Proteomes" id="UP000332933">
    <property type="component" value="Unassembled WGS sequence"/>
</dbReference>
<feature type="domain" description="DEP" evidence="7">
    <location>
        <begin position="632"/>
        <end position="686"/>
    </location>
</feature>
<name>A0A485L8R1_9STRA</name>
<feature type="domain" description="Protein kinase" evidence="6">
    <location>
        <begin position="319"/>
        <end position="603"/>
    </location>
</feature>
<evidence type="ECO:0000256" key="5">
    <source>
        <dbReference type="SAM" id="Phobius"/>
    </source>
</evidence>
<dbReference type="PROSITE" id="PS50186">
    <property type="entry name" value="DEP"/>
    <property type="match status" value="1"/>
</dbReference>
<dbReference type="EMBL" id="CAADRA010005903">
    <property type="protein sequence ID" value="VFT93255.1"/>
    <property type="molecule type" value="Genomic_DNA"/>
</dbReference>
<proteinExistence type="predicted"/>
<feature type="transmembrane region" description="Helical" evidence="5">
    <location>
        <begin position="248"/>
        <end position="267"/>
    </location>
</feature>
<feature type="transmembrane region" description="Helical" evidence="5">
    <location>
        <begin position="84"/>
        <end position="106"/>
    </location>
</feature>
<reference evidence="9 10" key="1">
    <citation type="submission" date="2019-03" db="EMBL/GenBank/DDBJ databases">
        <authorList>
            <person name="Gaulin E."/>
            <person name="Dumas B."/>
        </authorList>
    </citation>
    <scope>NUCLEOTIDE SEQUENCE [LARGE SCALE GENOMIC DNA]</scope>
    <source>
        <strain evidence="9">CBS 568.67</strain>
    </source>
</reference>
<keyword evidence="1 3" id="KW-0547">Nucleotide-binding</keyword>
<dbReference type="SUPFAM" id="SSF56112">
    <property type="entry name" value="Protein kinase-like (PK-like)"/>
    <property type="match status" value="1"/>
</dbReference>
<dbReference type="InterPro" id="IPR036390">
    <property type="entry name" value="WH_DNA-bd_sf"/>
</dbReference>
<keyword evidence="10" id="KW-1185">Reference proteome</keyword>
<dbReference type="Gene3D" id="3.30.200.20">
    <property type="entry name" value="Phosphorylase Kinase, domain 1"/>
    <property type="match status" value="1"/>
</dbReference>
<dbReference type="OrthoDB" id="10261027at2759"/>
<dbReference type="InterPro" id="IPR017441">
    <property type="entry name" value="Protein_kinase_ATP_BS"/>
</dbReference>
<evidence type="ECO:0000259" key="7">
    <source>
        <dbReference type="PROSITE" id="PS50186"/>
    </source>
</evidence>
<evidence type="ECO:0000256" key="1">
    <source>
        <dbReference type="ARBA" id="ARBA00022741"/>
    </source>
</evidence>
<dbReference type="AlphaFoldDB" id="A0A485L8R1"/>
<dbReference type="GO" id="GO:0005524">
    <property type="term" value="F:ATP binding"/>
    <property type="evidence" value="ECO:0007669"/>
    <property type="project" value="UniProtKB-UniRule"/>
</dbReference>
<keyword evidence="5" id="KW-0812">Transmembrane</keyword>
<dbReference type="PROSITE" id="PS00107">
    <property type="entry name" value="PROTEIN_KINASE_ATP"/>
    <property type="match status" value="1"/>
</dbReference>
<reference evidence="8" key="2">
    <citation type="submission" date="2019-06" db="EMBL/GenBank/DDBJ databases">
        <title>Genomics analysis of Aphanomyces spp. identifies a new class of oomycete effector associated with host adaptation.</title>
        <authorList>
            <person name="Gaulin E."/>
        </authorList>
    </citation>
    <scope>NUCLEOTIDE SEQUENCE</scope>
    <source>
        <strain evidence="8">CBS 578.67</strain>
    </source>
</reference>
<dbReference type="InterPro" id="IPR011009">
    <property type="entry name" value="Kinase-like_dom_sf"/>
</dbReference>
<dbReference type="Gene3D" id="1.10.510.10">
    <property type="entry name" value="Transferase(Phosphotransferase) domain 1"/>
    <property type="match status" value="1"/>
</dbReference>
<dbReference type="SMART" id="SM00220">
    <property type="entry name" value="S_TKc"/>
    <property type="match status" value="1"/>
</dbReference>
<dbReference type="GO" id="GO:0004674">
    <property type="term" value="F:protein serine/threonine kinase activity"/>
    <property type="evidence" value="ECO:0007669"/>
    <property type="project" value="TreeGrafter"/>
</dbReference>
<protein>
    <submittedName>
        <fullName evidence="9">Aste57867_16481 protein</fullName>
    </submittedName>
</protein>
<dbReference type="EMBL" id="VJMH01005882">
    <property type="protein sequence ID" value="KAF0692452.1"/>
    <property type="molecule type" value="Genomic_DNA"/>
</dbReference>
<dbReference type="SUPFAM" id="SSF46785">
    <property type="entry name" value="Winged helix' DNA-binding domain"/>
    <property type="match status" value="1"/>
</dbReference>
<keyword evidence="2 3" id="KW-0067">ATP-binding</keyword>
<dbReference type="Gene3D" id="1.10.10.10">
    <property type="entry name" value="Winged helix-like DNA-binding domain superfamily/Winged helix DNA-binding domain"/>
    <property type="match status" value="1"/>
</dbReference>
<feature type="transmembrane region" description="Helical" evidence="5">
    <location>
        <begin position="44"/>
        <end position="63"/>
    </location>
</feature>